<feature type="region of interest" description="Disordered" evidence="1">
    <location>
        <begin position="1"/>
        <end position="31"/>
    </location>
</feature>
<feature type="compositionally biased region" description="Basic and acidic residues" evidence="1">
    <location>
        <begin position="21"/>
        <end position="31"/>
    </location>
</feature>
<name>A0A382BUD6_9ZZZZ</name>
<evidence type="ECO:0000256" key="1">
    <source>
        <dbReference type="SAM" id="MobiDB-lite"/>
    </source>
</evidence>
<dbReference type="EMBL" id="UINC01031415">
    <property type="protein sequence ID" value="SVB17420.1"/>
    <property type="molecule type" value="Genomic_DNA"/>
</dbReference>
<reference evidence="2" key="1">
    <citation type="submission" date="2018-05" db="EMBL/GenBank/DDBJ databases">
        <authorList>
            <person name="Lanie J.A."/>
            <person name="Ng W.-L."/>
            <person name="Kazmierczak K.M."/>
            <person name="Andrzejewski T.M."/>
            <person name="Davidsen T.M."/>
            <person name="Wayne K.J."/>
            <person name="Tettelin H."/>
            <person name="Glass J.I."/>
            <person name="Rusch D."/>
            <person name="Podicherti R."/>
            <person name="Tsui H.-C.T."/>
            <person name="Winkler M.E."/>
        </authorList>
    </citation>
    <scope>NUCLEOTIDE SEQUENCE</scope>
</reference>
<dbReference type="AlphaFoldDB" id="A0A382BUD6"/>
<gene>
    <name evidence="2" type="ORF">METZ01_LOCUS170274</name>
</gene>
<proteinExistence type="predicted"/>
<sequence>MKEKLDEGTPSTVGKVEIVQEETKKEFNQLD</sequence>
<accession>A0A382BUD6</accession>
<protein>
    <submittedName>
        <fullName evidence="2">Uncharacterized protein</fullName>
    </submittedName>
</protein>
<evidence type="ECO:0000313" key="2">
    <source>
        <dbReference type="EMBL" id="SVB17420.1"/>
    </source>
</evidence>
<organism evidence="2">
    <name type="scientific">marine metagenome</name>
    <dbReference type="NCBI Taxonomy" id="408172"/>
    <lineage>
        <taxon>unclassified sequences</taxon>
        <taxon>metagenomes</taxon>
        <taxon>ecological metagenomes</taxon>
    </lineage>
</organism>